<evidence type="ECO:0000313" key="8">
    <source>
        <dbReference type="EMBL" id="GAA5109486.1"/>
    </source>
</evidence>
<accession>A0ABP9N6L7</accession>
<name>A0ABP9N6L7_9GAMM</name>
<keyword evidence="4 7" id="KW-1133">Transmembrane helix</keyword>
<dbReference type="RefSeq" id="WP_345490031.1">
    <property type="nucleotide sequence ID" value="NZ_BAABHY010000001.1"/>
</dbReference>
<keyword evidence="6 7" id="KW-0131">Cell cycle</keyword>
<evidence type="ECO:0000256" key="3">
    <source>
        <dbReference type="ARBA" id="ARBA00022692"/>
    </source>
</evidence>
<evidence type="ECO:0000256" key="2">
    <source>
        <dbReference type="ARBA" id="ARBA00022618"/>
    </source>
</evidence>
<dbReference type="NCBIfam" id="NF002058">
    <property type="entry name" value="PRK00888.1"/>
    <property type="match status" value="1"/>
</dbReference>
<evidence type="ECO:0000256" key="6">
    <source>
        <dbReference type="ARBA" id="ARBA00023306"/>
    </source>
</evidence>
<evidence type="ECO:0000256" key="1">
    <source>
        <dbReference type="ARBA" id="ARBA00022475"/>
    </source>
</evidence>
<proteinExistence type="inferred from homology"/>
<comment type="subcellular location">
    <subcellularLocation>
        <location evidence="7">Cell inner membrane</location>
        <topology evidence="7">Single-pass type II membrane protein</topology>
    </subcellularLocation>
    <text evidence="7">Localizes to the division septum.</text>
</comment>
<evidence type="ECO:0000313" key="9">
    <source>
        <dbReference type="Proteomes" id="UP001500171"/>
    </source>
</evidence>
<comment type="function">
    <text evidence="7">Essential cell division protein. May link together the upstream cell division proteins, which are predominantly cytoplasmic, with the downstream cell division proteins, which are predominantly periplasmic.</text>
</comment>
<keyword evidence="7" id="KW-0997">Cell inner membrane</keyword>
<comment type="subunit">
    <text evidence="7">Part of a complex composed of FtsB, FtsL and FtsQ.</text>
</comment>
<dbReference type="PANTHER" id="PTHR37485">
    <property type="entry name" value="CELL DIVISION PROTEIN FTSB"/>
    <property type="match status" value="1"/>
</dbReference>
<comment type="caution">
    <text evidence="8">The sequence shown here is derived from an EMBL/GenBank/DDBJ whole genome shotgun (WGS) entry which is preliminary data.</text>
</comment>
<keyword evidence="5 7" id="KW-0472">Membrane</keyword>
<dbReference type="InterPro" id="IPR007060">
    <property type="entry name" value="FtsL/DivIC"/>
</dbReference>
<feature type="topological domain" description="Periplasmic" evidence="7">
    <location>
        <begin position="25"/>
        <end position="100"/>
    </location>
</feature>
<dbReference type="Pfam" id="PF04977">
    <property type="entry name" value="DivIC"/>
    <property type="match status" value="1"/>
</dbReference>
<organism evidence="8 9">
    <name type="scientific">Orbus sasakiae</name>
    <dbReference type="NCBI Taxonomy" id="1078475"/>
    <lineage>
        <taxon>Bacteria</taxon>
        <taxon>Pseudomonadati</taxon>
        <taxon>Pseudomonadota</taxon>
        <taxon>Gammaproteobacteria</taxon>
        <taxon>Orbales</taxon>
        <taxon>Orbaceae</taxon>
        <taxon>Orbus</taxon>
    </lineage>
</organism>
<keyword evidence="1 7" id="KW-1003">Cell membrane</keyword>
<feature type="topological domain" description="Cytoplasmic" evidence="7">
    <location>
        <begin position="1"/>
        <end position="6"/>
    </location>
</feature>
<keyword evidence="2 7" id="KW-0132">Cell division</keyword>
<dbReference type="PANTHER" id="PTHR37485:SF1">
    <property type="entry name" value="CELL DIVISION PROTEIN FTSB"/>
    <property type="match status" value="1"/>
</dbReference>
<dbReference type="Proteomes" id="UP001500171">
    <property type="component" value="Unassembled WGS sequence"/>
</dbReference>
<keyword evidence="9" id="KW-1185">Reference proteome</keyword>
<keyword evidence="3 7" id="KW-0812">Transmembrane</keyword>
<protein>
    <recommendedName>
        <fullName evidence="7">Cell division protein FtsB</fullName>
    </recommendedName>
</protein>
<dbReference type="EMBL" id="BAABHY010000001">
    <property type="protein sequence ID" value="GAA5109486.1"/>
    <property type="molecule type" value="Genomic_DNA"/>
</dbReference>
<sequence length="100" mass="11915">MLAKWKLPILLLIILAYLQYALWCGKNNVFDYRQNRTTVQLMQVENDKLKLRNEQMFAEISNLYDGSDAIEERSRYHLGMIKPDEHFYRIVSDSSSQLRD</sequence>
<dbReference type="InterPro" id="IPR023081">
    <property type="entry name" value="Cell_div_FtsB"/>
</dbReference>
<reference evidence="9" key="1">
    <citation type="journal article" date="2019" name="Int. J. Syst. Evol. Microbiol.">
        <title>The Global Catalogue of Microorganisms (GCM) 10K type strain sequencing project: providing services to taxonomists for standard genome sequencing and annotation.</title>
        <authorList>
            <consortium name="The Broad Institute Genomics Platform"/>
            <consortium name="The Broad Institute Genome Sequencing Center for Infectious Disease"/>
            <person name="Wu L."/>
            <person name="Ma J."/>
        </authorList>
    </citation>
    <scope>NUCLEOTIDE SEQUENCE [LARGE SCALE GENOMIC DNA]</scope>
    <source>
        <strain evidence="9">JCM 18050</strain>
    </source>
</reference>
<evidence type="ECO:0000256" key="7">
    <source>
        <dbReference type="HAMAP-Rule" id="MF_00599"/>
    </source>
</evidence>
<dbReference type="GO" id="GO:0051301">
    <property type="term" value="P:cell division"/>
    <property type="evidence" value="ECO:0007669"/>
    <property type="project" value="UniProtKB-KW"/>
</dbReference>
<dbReference type="HAMAP" id="MF_00599">
    <property type="entry name" value="FtsB"/>
    <property type="match status" value="1"/>
</dbReference>
<evidence type="ECO:0000256" key="4">
    <source>
        <dbReference type="ARBA" id="ARBA00022989"/>
    </source>
</evidence>
<comment type="similarity">
    <text evidence="7">Belongs to the FtsB family.</text>
</comment>
<gene>
    <name evidence="7 8" type="primary">ftsB</name>
    <name evidence="8" type="ORF">GCM10023211_12910</name>
</gene>
<evidence type="ECO:0000256" key="5">
    <source>
        <dbReference type="ARBA" id="ARBA00023136"/>
    </source>
</evidence>